<dbReference type="Gene3D" id="1.10.600.10">
    <property type="entry name" value="Farnesyl Diphosphate Synthase"/>
    <property type="match status" value="1"/>
</dbReference>
<proteinExistence type="predicted"/>
<keyword evidence="2" id="KW-1185">Reference proteome</keyword>
<sequence length="307" mass="34090">MSDTIHASRTTTINRTLSAATEQGRMVALATAGQRDLRRCAEAYPELFPARPFDPALFSTLTLATAVFAPEHTAQDLRIANRVGLWVFALDWQIDYLAQAAETVDGIVAACLSVADGGTPDPGDQLALFLAEVRDDLAGTPFFPTARELWRTELRRMLTAMAREWHWAAARARDDHDALPTFEAYLDNADSVGATFVNVSHWISTCPTLPVDGLAGLIAASHAVQRVLRLVNDLATYEREVRWGDLNALLLMDDRDEVTRRVTVLVDGCRQQLHRLEHDFPQEVAYLSRQIGFSSGFYQTGDFWGSL</sequence>
<evidence type="ECO:0000313" key="1">
    <source>
        <dbReference type="EMBL" id="MFD1320374.1"/>
    </source>
</evidence>
<dbReference type="Pfam" id="PF19086">
    <property type="entry name" value="Terpene_syn_C_2"/>
    <property type="match status" value="1"/>
</dbReference>
<evidence type="ECO:0000313" key="2">
    <source>
        <dbReference type="Proteomes" id="UP001597260"/>
    </source>
</evidence>
<dbReference type="InterPro" id="IPR008949">
    <property type="entry name" value="Isoprenoid_synthase_dom_sf"/>
</dbReference>
<name>A0ABW3Y817_9ACTN</name>
<dbReference type="RefSeq" id="WP_377567303.1">
    <property type="nucleotide sequence ID" value="NZ_JBHTMP010000004.1"/>
</dbReference>
<dbReference type="SUPFAM" id="SSF48576">
    <property type="entry name" value="Terpenoid synthases"/>
    <property type="match status" value="1"/>
</dbReference>
<dbReference type="Proteomes" id="UP001597260">
    <property type="component" value="Unassembled WGS sequence"/>
</dbReference>
<gene>
    <name evidence="1" type="ORF">ACFQ4H_04625</name>
</gene>
<accession>A0ABW3Y817</accession>
<protein>
    <submittedName>
        <fullName evidence="1">Terpene synthase family protein</fullName>
    </submittedName>
</protein>
<dbReference type="EMBL" id="JBHTMP010000004">
    <property type="protein sequence ID" value="MFD1320374.1"/>
    <property type="molecule type" value="Genomic_DNA"/>
</dbReference>
<organism evidence="1 2">
    <name type="scientific">Micromonospora sonneratiae</name>
    <dbReference type="NCBI Taxonomy" id="1184706"/>
    <lineage>
        <taxon>Bacteria</taxon>
        <taxon>Bacillati</taxon>
        <taxon>Actinomycetota</taxon>
        <taxon>Actinomycetes</taxon>
        <taxon>Micromonosporales</taxon>
        <taxon>Micromonosporaceae</taxon>
        <taxon>Micromonospora</taxon>
    </lineage>
</organism>
<reference evidence="2" key="1">
    <citation type="journal article" date="2019" name="Int. J. Syst. Evol. Microbiol.">
        <title>The Global Catalogue of Microorganisms (GCM) 10K type strain sequencing project: providing services to taxonomists for standard genome sequencing and annotation.</title>
        <authorList>
            <consortium name="The Broad Institute Genomics Platform"/>
            <consortium name="The Broad Institute Genome Sequencing Center for Infectious Disease"/>
            <person name="Wu L."/>
            <person name="Ma J."/>
        </authorList>
    </citation>
    <scope>NUCLEOTIDE SEQUENCE [LARGE SCALE GENOMIC DNA]</scope>
    <source>
        <strain evidence="2">JCM 31037</strain>
    </source>
</reference>
<comment type="caution">
    <text evidence="1">The sequence shown here is derived from an EMBL/GenBank/DDBJ whole genome shotgun (WGS) entry which is preliminary data.</text>
</comment>